<dbReference type="RefSeq" id="WP_369251353.1">
    <property type="nucleotide sequence ID" value="NZ_CP163443.1"/>
</dbReference>
<dbReference type="AlphaFoldDB" id="A0AB39RTW2"/>
<feature type="compositionally biased region" description="Low complexity" evidence="1">
    <location>
        <begin position="212"/>
        <end position="221"/>
    </location>
</feature>
<gene>
    <name evidence="4" type="ORF">AB5J53_45080</name>
</gene>
<feature type="region of interest" description="Disordered" evidence="1">
    <location>
        <begin position="204"/>
        <end position="235"/>
    </location>
</feature>
<dbReference type="Gene3D" id="3.30.750.24">
    <property type="entry name" value="STAS domain"/>
    <property type="match status" value="1"/>
</dbReference>
<sequence>MSERALSLTSGESVACAAHASASAHSQPWLSIETHPADDRVLVVVSGDLDIDTDQILQSALRDALAGSLSGVDLDLGGVEFCDCSGLNVLLRMRRRALAEAKTVAIRTAGDSVERLLDLTRTRPLFAWTNEDTQYDDADQDLRIELLQLRQALQTRPVIDLARGVLMATFALSAEDAWKVLVTISQRTNTKLRHVAQDLVNSVNGDPLPEPQQQQLAAAVADRSTPSEPPLEARE</sequence>
<reference evidence="4" key="1">
    <citation type="submission" date="2024-07" db="EMBL/GenBank/DDBJ databases">
        <authorList>
            <person name="Yu S.T."/>
        </authorList>
    </citation>
    <scope>NUCLEOTIDE SEQUENCE</scope>
    <source>
        <strain evidence="4">R41</strain>
    </source>
</reference>
<protein>
    <submittedName>
        <fullName evidence="4">ANTAR domain-containing protein</fullName>
    </submittedName>
</protein>
<dbReference type="PANTHER" id="PTHR33495">
    <property type="entry name" value="ANTI-SIGMA FACTOR ANTAGONIST TM_1081-RELATED-RELATED"/>
    <property type="match status" value="1"/>
</dbReference>
<accession>A0AB39RTW2</accession>
<name>A0AB39RTW2_9ACTN</name>
<dbReference type="SMART" id="SM01012">
    <property type="entry name" value="ANTAR"/>
    <property type="match status" value="1"/>
</dbReference>
<dbReference type="Pfam" id="PF03861">
    <property type="entry name" value="ANTAR"/>
    <property type="match status" value="1"/>
</dbReference>
<evidence type="ECO:0000259" key="3">
    <source>
        <dbReference type="PROSITE" id="PS50921"/>
    </source>
</evidence>
<evidence type="ECO:0000313" key="4">
    <source>
        <dbReference type="EMBL" id="XDQ58300.1"/>
    </source>
</evidence>
<dbReference type="Pfam" id="PF13466">
    <property type="entry name" value="STAS_2"/>
    <property type="match status" value="1"/>
</dbReference>
<dbReference type="InterPro" id="IPR002645">
    <property type="entry name" value="STAS_dom"/>
</dbReference>
<dbReference type="InterPro" id="IPR005561">
    <property type="entry name" value="ANTAR"/>
</dbReference>
<dbReference type="SUPFAM" id="SSF52091">
    <property type="entry name" value="SpoIIaa-like"/>
    <property type="match status" value="1"/>
</dbReference>
<evidence type="ECO:0000259" key="2">
    <source>
        <dbReference type="PROSITE" id="PS50801"/>
    </source>
</evidence>
<dbReference type="Gene3D" id="1.10.10.10">
    <property type="entry name" value="Winged helix-like DNA-binding domain superfamily/Winged helix DNA-binding domain"/>
    <property type="match status" value="1"/>
</dbReference>
<dbReference type="InterPro" id="IPR058548">
    <property type="entry name" value="MlaB-like_STAS"/>
</dbReference>
<dbReference type="PANTHER" id="PTHR33495:SF2">
    <property type="entry name" value="ANTI-SIGMA FACTOR ANTAGONIST TM_1081-RELATED"/>
    <property type="match status" value="1"/>
</dbReference>
<dbReference type="GO" id="GO:0043856">
    <property type="term" value="F:anti-sigma factor antagonist activity"/>
    <property type="evidence" value="ECO:0007669"/>
    <property type="project" value="TreeGrafter"/>
</dbReference>
<feature type="domain" description="STAS" evidence="2">
    <location>
        <begin position="30"/>
        <end position="120"/>
    </location>
</feature>
<dbReference type="InterPro" id="IPR036388">
    <property type="entry name" value="WH-like_DNA-bd_sf"/>
</dbReference>
<dbReference type="EMBL" id="CP163443">
    <property type="protein sequence ID" value="XDQ58300.1"/>
    <property type="molecule type" value="Genomic_DNA"/>
</dbReference>
<dbReference type="InterPro" id="IPR036513">
    <property type="entry name" value="STAS_dom_sf"/>
</dbReference>
<evidence type="ECO:0000256" key="1">
    <source>
        <dbReference type="SAM" id="MobiDB-lite"/>
    </source>
</evidence>
<dbReference type="PROSITE" id="PS50801">
    <property type="entry name" value="STAS"/>
    <property type="match status" value="1"/>
</dbReference>
<dbReference type="CDD" id="cd07043">
    <property type="entry name" value="STAS_anti-anti-sigma_factors"/>
    <property type="match status" value="1"/>
</dbReference>
<organism evidence="4">
    <name type="scientific">Streptomyces sp. R41</name>
    <dbReference type="NCBI Taxonomy" id="3238632"/>
    <lineage>
        <taxon>Bacteria</taxon>
        <taxon>Bacillati</taxon>
        <taxon>Actinomycetota</taxon>
        <taxon>Actinomycetes</taxon>
        <taxon>Kitasatosporales</taxon>
        <taxon>Streptomycetaceae</taxon>
        <taxon>Streptomyces</taxon>
    </lineage>
</organism>
<proteinExistence type="predicted"/>
<dbReference type="GO" id="GO:0003723">
    <property type="term" value="F:RNA binding"/>
    <property type="evidence" value="ECO:0007669"/>
    <property type="project" value="InterPro"/>
</dbReference>
<feature type="domain" description="ANTAR" evidence="3">
    <location>
        <begin position="139"/>
        <end position="200"/>
    </location>
</feature>
<dbReference type="PROSITE" id="PS50921">
    <property type="entry name" value="ANTAR"/>
    <property type="match status" value="1"/>
</dbReference>